<evidence type="ECO:0000256" key="1">
    <source>
        <dbReference type="SAM" id="MobiDB-lite"/>
    </source>
</evidence>
<dbReference type="STRING" id="1548547.BA177_00885"/>
<keyword evidence="4" id="KW-1185">Reference proteome</keyword>
<dbReference type="AlphaFoldDB" id="A0A193LC05"/>
<sequence length="160" mass="17958">MSADFHRIFYVSLLSVLFASGAAAGEIYKWTDAAGNVHYGDRPAENAAAERLNIQSRPTDPDRIAALAQARIEARSEAREQAEATGAGTDDDKPSPAEQRRIAEERAQQCATYKERLQSFLQSRRLYREDEDGERIYLSEQETLAARENVQSKVEEYCSP</sequence>
<feature type="compositionally biased region" description="Basic and acidic residues" evidence="1">
    <location>
        <begin position="90"/>
        <end position="105"/>
    </location>
</feature>
<dbReference type="KEGG" id="woc:BA177_00885"/>
<evidence type="ECO:0000259" key="2">
    <source>
        <dbReference type="Pfam" id="PF13511"/>
    </source>
</evidence>
<proteinExistence type="predicted"/>
<dbReference type="RefSeq" id="WP_068611908.1">
    <property type="nucleotide sequence ID" value="NZ_CP016268.1"/>
</dbReference>
<organism evidence="3 4">
    <name type="scientific">Woeseia oceani</name>
    <dbReference type="NCBI Taxonomy" id="1548547"/>
    <lineage>
        <taxon>Bacteria</taxon>
        <taxon>Pseudomonadati</taxon>
        <taxon>Pseudomonadota</taxon>
        <taxon>Gammaproteobacteria</taxon>
        <taxon>Woeseiales</taxon>
        <taxon>Woeseiaceae</taxon>
        <taxon>Woeseia</taxon>
    </lineage>
</organism>
<feature type="domain" description="DUF4124" evidence="2">
    <location>
        <begin position="15"/>
        <end position="62"/>
    </location>
</feature>
<dbReference type="EMBL" id="CP016268">
    <property type="protein sequence ID" value="ANO49966.1"/>
    <property type="molecule type" value="Genomic_DNA"/>
</dbReference>
<name>A0A193LC05_9GAMM</name>
<gene>
    <name evidence="3" type="ORF">BA177_00885</name>
</gene>
<protein>
    <recommendedName>
        <fullName evidence="2">DUF4124 domain-containing protein</fullName>
    </recommendedName>
</protein>
<dbReference type="InterPro" id="IPR025392">
    <property type="entry name" value="DUF4124"/>
</dbReference>
<evidence type="ECO:0000313" key="4">
    <source>
        <dbReference type="Proteomes" id="UP000092695"/>
    </source>
</evidence>
<dbReference type="Proteomes" id="UP000092695">
    <property type="component" value="Chromosome"/>
</dbReference>
<accession>A0A193LC05</accession>
<reference evidence="3 4" key="1">
    <citation type="submission" date="2016-06" db="EMBL/GenBank/DDBJ databases">
        <title>Complete genome sequence of a deep-branching marine Gamma Proteobacterium Woeseia oceani type strain XK5.</title>
        <authorList>
            <person name="Mu D."/>
            <person name="Du Z."/>
        </authorList>
    </citation>
    <scope>NUCLEOTIDE SEQUENCE [LARGE SCALE GENOMIC DNA]</scope>
    <source>
        <strain evidence="3 4">XK5</strain>
    </source>
</reference>
<feature type="compositionally biased region" description="Basic and acidic residues" evidence="1">
    <location>
        <begin position="72"/>
        <end position="82"/>
    </location>
</feature>
<evidence type="ECO:0000313" key="3">
    <source>
        <dbReference type="EMBL" id="ANO49966.1"/>
    </source>
</evidence>
<feature type="region of interest" description="Disordered" evidence="1">
    <location>
        <begin position="70"/>
        <end position="105"/>
    </location>
</feature>
<dbReference type="OrthoDB" id="7062774at2"/>
<dbReference type="Pfam" id="PF13511">
    <property type="entry name" value="DUF4124"/>
    <property type="match status" value="1"/>
</dbReference>